<proteinExistence type="inferred from homology"/>
<evidence type="ECO:0000256" key="8">
    <source>
        <dbReference type="ARBA" id="ARBA00022842"/>
    </source>
</evidence>
<feature type="transmembrane region" description="Helical" evidence="19">
    <location>
        <begin position="1027"/>
        <end position="1049"/>
    </location>
</feature>
<dbReference type="InterPro" id="IPR044492">
    <property type="entry name" value="P_typ_ATPase_HD_dom"/>
</dbReference>
<dbReference type="InterPro" id="IPR059000">
    <property type="entry name" value="ATPase_P-type_domA"/>
</dbReference>
<dbReference type="FunCoup" id="A0A0C3F7F6">
    <property type="interactions" value="142"/>
</dbReference>
<feature type="binding site" evidence="17">
    <location>
        <position position="813"/>
    </location>
    <ligand>
        <name>ATP</name>
        <dbReference type="ChEBI" id="CHEBI:30616"/>
    </ligand>
</feature>
<feature type="transmembrane region" description="Helical" evidence="19">
    <location>
        <begin position="1106"/>
        <end position="1127"/>
    </location>
</feature>
<dbReference type="CDD" id="cd02073">
    <property type="entry name" value="P-type_ATPase_APLT_Dnf-like"/>
    <property type="match status" value="1"/>
</dbReference>
<feature type="transmembrane region" description="Helical" evidence="19">
    <location>
        <begin position="462"/>
        <end position="484"/>
    </location>
</feature>
<comment type="cofactor">
    <cofactor evidence="1 18">
        <name>Mg(2+)</name>
        <dbReference type="ChEBI" id="CHEBI:18420"/>
    </cofactor>
</comment>
<evidence type="ECO:0000256" key="3">
    <source>
        <dbReference type="ARBA" id="ARBA00008109"/>
    </source>
</evidence>
<dbReference type="OrthoDB" id="377733at2759"/>
<evidence type="ECO:0000256" key="11">
    <source>
        <dbReference type="ARBA" id="ARBA00023034"/>
    </source>
</evidence>
<dbReference type="Pfam" id="PF16209">
    <property type="entry name" value="PhoLip_ATPase_N"/>
    <property type="match status" value="1"/>
</dbReference>
<evidence type="ECO:0000256" key="6">
    <source>
        <dbReference type="ARBA" id="ARBA00022741"/>
    </source>
</evidence>
<feature type="binding site" evidence="17">
    <location>
        <position position="635"/>
    </location>
    <ligand>
        <name>ATP</name>
        <dbReference type="ChEBI" id="CHEBI:30616"/>
    </ligand>
</feature>
<feature type="domain" description="P-type ATPase N-terminal" evidence="22">
    <location>
        <begin position="154"/>
        <end position="217"/>
    </location>
</feature>
<dbReference type="Proteomes" id="UP000054166">
    <property type="component" value="Unassembled WGS sequence"/>
</dbReference>
<dbReference type="InterPro" id="IPR008250">
    <property type="entry name" value="ATPase_P-typ_transduc_dom_A_sf"/>
</dbReference>
<keyword evidence="10 19" id="KW-1133">Transmembrane helix</keyword>
<dbReference type="EC" id="7.6.2.1" evidence="19"/>
<dbReference type="SUPFAM" id="SSF81653">
    <property type="entry name" value="Calcium ATPase, transduction domain A"/>
    <property type="match status" value="1"/>
</dbReference>
<evidence type="ECO:0000256" key="7">
    <source>
        <dbReference type="ARBA" id="ARBA00022840"/>
    </source>
</evidence>
<dbReference type="HOGENOM" id="CLU_000846_3_0_1"/>
<dbReference type="InterPro" id="IPR001757">
    <property type="entry name" value="P_typ_ATPase"/>
</dbReference>
<evidence type="ECO:0000313" key="24">
    <source>
        <dbReference type="EMBL" id="KIM75776.1"/>
    </source>
</evidence>
<dbReference type="InterPro" id="IPR006539">
    <property type="entry name" value="P-type_ATPase_IV"/>
</dbReference>
<feature type="transmembrane region" description="Helical" evidence="19">
    <location>
        <begin position="416"/>
        <end position="442"/>
    </location>
</feature>
<gene>
    <name evidence="24" type="ORF">PILCRDRAFT_826935</name>
</gene>
<keyword evidence="7 17" id="KW-0067">ATP-binding</keyword>
<evidence type="ECO:0000256" key="10">
    <source>
        <dbReference type="ARBA" id="ARBA00022989"/>
    </source>
</evidence>
<dbReference type="InterPro" id="IPR023299">
    <property type="entry name" value="ATPase_P-typ_cyto_dom_N"/>
</dbReference>
<evidence type="ECO:0000259" key="22">
    <source>
        <dbReference type="Pfam" id="PF16209"/>
    </source>
</evidence>
<feature type="binding site" evidence="17">
    <location>
        <position position="533"/>
    </location>
    <ligand>
        <name>ATP</name>
        <dbReference type="ChEBI" id="CHEBI:30616"/>
    </ligand>
</feature>
<feature type="binding site" evidence="17">
    <location>
        <position position="904"/>
    </location>
    <ligand>
        <name>ATP</name>
        <dbReference type="ChEBI" id="CHEBI:30616"/>
    </ligand>
</feature>
<comment type="catalytic activity">
    <reaction evidence="13 19">
        <text>ATP + H2O + phospholipidSide 1 = ADP + phosphate + phospholipidSide 2.</text>
        <dbReference type="EC" id="7.6.2.1"/>
    </reaction>
</comment>
<comment type="similarity">
    <text evidence="3 19">Belongs to the cation transport ATPase (P-type) (TC 3.A.3) family. Type IV subfamily.</text>
</comment>
<feature type="binding site" evidence="17">
    <location>
        <position position="676"/>
    </location>
    <ligand>
        <name>ATP</name>
        <dbReference type="ChEBI" id="CHEBI:30616"/>
    </ligand>
</feature>
<dbReference type="Pfam" id="PF16212">
    <property type="entry name" value="PhoLip_ATPase_C"/>
    <property type="match status" value="1"/>
</dbReference>
<feature type="active site" description="4-aspartylphosphate intermediate" evidence="16">
    <location>
        <position position="532"/>
    </location>
</feature>
<feature type="region of interest" description="Disordered" evidence="20">
    <location>
        <begin position="48"/>
        <end position="95"/>
    </location>
</feature>
<accession>A0A0C3F7F6</accession>
<feature type="binding site" evidence="17">
    <location>
        <position position="812"/>
    </location>
    <ligand>
        <name>ATP</name>
        <dbReference type="ChEBI" id="CHEBI:30616"/>
    </ligand>
</feature>
<keyword evidence="4 19" id="KW-0812">Transmembrane</keyword>
<feature type="binding site" evidence="18">
    <location>
        <position position="934"/>
    </location>
    <ligand>
        <name>Mg(2+)</name>
        <dbReference type="ChEBI" id="CHEBI:18420"/>
    </ligand>
</feature>
<keyword evidence="9 19" id="KW-1278">Translocase</keyword>
<dbReference type="SUPFAM" id="SSF56784">
    <property type="entry name" value="HAD-like"/>
    <property type="match status" value="1"/>
</dbReference>
<evidence type="ECO:0000256" key="5">
    <source>
        <dbReference type="ARBA" id="ARBA00022723"/>
    </source>
</evidence>
<dbReference type="GO" id="GO:0016887">
    <property type="term" value="F:ATP hydrolysis activity"/>
    <property type="evidence" value="ECO:0007669"/>
    <property type="project" value="InterPro"/>
</dbReference>
<dbReference type="InterPro" id="IPR018303">
    <property type="entry name" value="ATPase_P-typ_P_site"/>
</dbReference>
<evidence type="ECO:0000313" key="25">
    <source>
        <dbReference type="Proteomes" id="UP000054166"/>
    </source>
</evidence>
<feature type="binding site" evidence="17">
    <location>
        <position position="910"/>
    </location>
    <ligand>
        <name>ATP</name>
        <dbReference type="ChEBI" id="CHEBI:30616"/>
    </ligand>
</feature>
<dbReference type="Gene3D" id="3.40.50.1000">
    <property type="entry name" value="HAD superfamily/HAD-like"/>
    <property type="match status" value="1"/>
</dbReference>
<dbReference type="InterPro" id="IPR023214">
    <property type="entry name" value="HAD_sf"/>
</dbReference>
<dbReference type="InterPro" id="IPR036412">
    <property type="entry name" value="HAD-like_sf"/>
</dbReference>
<feature type="binding site" evidence="17">
    <location>
        <position position="934"/>
    </location>
    <ligand>
        <name>ATP</name>
        <dbReference type="ChEBI" id="CHEBI:30616"/>
    </ligand>
</feature>
<feature type="compositionally biased region" description="Basic residues" evidence="20">
    <location>
        <begin position="125"/>
        <end position="134"/>
    </location>
</feature>
<dbReference type="SUPFAM" id="SSF81660">
    <property type="entry name" value="Metal cation-transporting ATPase, ATP-binding domain N"/>
    <property type="match status" value="1"/>
</dbReference>
<dbReference type="Pfam" id="PF13246">
    <property type="entry name" value="Cation_ATPase"/>
    <property type="match status" value="1"/>
</dbReference>
<keyword evidence="6 17" id="KW-0547">Nucleotide-binding</keyword>
<feature type="binding site" evidence="18">
    <location>
        <position position="930"/>
    </location>
    <ligand>
        <name>Mg(2+)</name>
        <dbReference type="ChEBI" id="CHEBI:18420"/>
    </ligand>
</feature>
<dbReference type="PANTHER" id="PTHR24092">
    <property type="entry name" value="PROBABLE PHOSPHOLIPID-TRANSPORTING ATPASE"/>
    <property type="match status" value="1"/>
</dbReference>
<comment type="catalytic activity">
    <reaction evidence="14">
        <text>a 1,2-diacyl-sn-glycero-3-phosphoethanolamine(out) + ATP + H2O = a 1,2-diacyl-sn-glycero-3-phosphoethanolamine(in) + ADP + phosphate + H(+)</text>
        <dbReference type="Rhea" id="RHEA:66132"/>
        <dbReference type="ChEBI" id="CHEBI:15377"/>
        <dbReference type="ChEBI" id="CHEBI:15378"/>
        <dbReference type="ChEBI" id="CHEBI:30616"/>
        <dbReference type="ChEBI" id="CHEBI:43474"/>
        <dbReference type="ChEBI" id="CHEBI:64612"/>
        <dbReference type="ChEBI" id="CHEBI:456216"/>
    </reaction>
    <physiologicalReaction direction="left-to-right" evidence="14">
        <dbReference type="Rhea" id="RHEA:66133"/>
    </physiologicalReaction>
</comment>
<protein>
    <recommendedName>
        <fullName evidence="19">Phospholipid-transporting ATPase</fullName>
        <ecNumber evidence="19">7.6.2.1</ecNumber>
    </recommendedName>
</protein>
<dbReference type="GO" id="GO:0000287">
    <property type="term" value="F:magnesium ion binding"/>
    <property type="evidence" value="ECO:0007669"/>
    <property type="project" value="UniProtKB-UniRule"/>
</dbReference>
<feature type="binding site" evidence="17">
    <location>
        <position position="534"/>
    </location>
    <ligand>
        <name>ATP</name>
        <dbReference type="ChEBI" id="CHEBI:30616"/>
    </ligand>
</feature>
<feature type="binding site" evidence="17">
    <location>
        <position position="699"/>
    </location>
    <ligand>
        <name>ATP</name>
        <dbReference type="ChEBI" id="CHEBI:30616"/>
    </ligand>
</feature>
<feature type="transmembrane region" description="Helical" evidence="19">
    <location>
        <begin position="1174"/>
        <end position="1193"/>
    </location>
</feature>
<dbReference type="PANTHER" id="PTHR24092:SF150">
    <property type="entry name" value="PHOSPHOLIPID-TRANSPORTING ATPASE"/>
    <property type="match status" value="1"/>
</dbReference>
<dbReference type="Gene3D" id="3.40.1110.10">
    <property type="entry name" value="Calcium-transporting ATPase, cytoplasmic domain N"/>
    <property type="match status" value="1"/>
</dbReference>
<dbReference type="GO" id="GO:0032456">
    <property type="term" value="P:endocytic recycling"/>
    <property type="evidence" value="ECO:0007669"/>
    <property type="project" value="TreeGrafter"/>
</dbReference>
<feature type="binding site" evidence="18">
    <location>
        <position position="532"/>
    </location>
    <ligand>
        <name>Mg(2+)</name>
        <dbReference type="ChEBI" id="CHEBI:18420"/>
    </ligand>
</feature>
<dbReference type="NCBIfam" id="TIGR01652">
    <property type="entry name" value="ATPase-Plipid"/>
    <property type="match status" value="1"/>
</dbReference>
<feature type="binding site" evidence="17">
    <location>
        <position position="814"/>
    </location>
    <ligand>
        <name>ATP</name>
        <dbReference type="ChEBI" id="CHEBI:30616"/>
    </ligand>
</feature>
<keyword evidence="11" id="KW-0333">Golgi apparatus</keyword>
<reference evidence="24 25" key="1">
    <citation type="submission" date="2014-04" db="EMBL/GenBank/DDBJ databases">
        <authorList>
            <consortium name="DOE Joint Genome Institute"/>
            <person name="Kuo A."/>
            <person name="Tarkka M."/>
            <person name="Buscot F."/>
            <person name="Kohler A."/>
            <person name="Nagy L.G."/>
            <person name="Floudas D."/>
            <person name="Copeland A."/>
            <person name="Barry K.W."/>
            <person name="Cichocki N."/>
            <person name="Veneault-Fourrey C."/>
            <person name="LaButti K."/>
            <person name="Lindquist E.A."/>
            <person name="Lipzen A."/>
            <person name="Lundell T."/>
            <person name="Morin E."/>
            <person name="Murat C."/>
            <person name="Sun H."/>
            <person name="Tunlid A."/>
            <person name="Henrissat B."/>
            <person name="Grigoriev I.V."/>
            <person name="Hibbett D.S."/>
            <person name="Martin F."/>
            <person name="Nordberg H.P."/>
            <person name="Cantor M.N."/>
            <person name="Hua S.X."/>
        </authorList>
    </citation>
    <scope>NUCLEOTIDE SEQUENCE [LARGE SCALE GENOMIC DNA]</scope>
    <source>
        <strain evidence="24 25">F 1598</strain>
    </source>
</reference>
<evidence type="ECO:0000256" key="13">
    <source>
        <dbReference type="ARBA" id="ARBA00034036"/>
    </source>
</evidence>
<dbReference type="FunFam" id="3.40.50.1000:FF:000010">
    <property type="entry name" value="Phospholipid-transporting ATPase"/>
    <property type="match status" value="1"/>
</dbReference>
<comment type="catalytic activity">
    <reaction evidence="15">
        <text>a 1,2-diacyl-sn-glycero-3-phospho-L-serine(out) + ATP + H2O = a 1,2-diacyl-sn-glycero-3-phospho-L-serine(in) + ADP + phosphate + H(+)</text>
        <dbReference type="Rhea" id="RHEA:38567"/>
        <dbReference type="ChEBI" id="CHEBI:15377"/>
        <dbReference type="ChEBI" id="CHEBI:15378"/>
        <dbReference type="ChEBI" id="CHEBI:30616"/>
        <dbReference type="ChEBI" id="CHEBI:43474"/>
        <dbReference type="ChEBI" id="CHEBI:57262"/>
        <dbReference type="ChEBI" id="CHEBI:456216"/>
    </reaction>
    <physiologicalReaction direction="left-to-right" evidence="15">
        <dbReference type="Rhea" id="RHEA:38568"/>
    </physiologicalReaction>
</comment>
<keyword evidence="8 18" id="KW-0460">Magnesium</keyword>
<keyword evidence="5 18" id="KW-0479">Metal-binding</keyword>
<feature type="binding site" evidence="18">
    <location>
        <position position="534"/>
    </location>
    <ligand>
        <name>Mg(2+)</name>
        <dbReference type="ChEBI" id="CHEBI:18420"/>
    </ligand>
</feature>
<dbReference type="PRINTS" id="PR00119">
    <property type="entry name" value="CATATPASE"/>
</dbReference>
<dbReference type="InParanoid" id="A0A0C3F7F6"/>
<dbReference type="PROSITE" id="PS00154">
    <property type="entry name" value="ATPASE_E1_E2"/>
    <property type="match status" value="1"/>
</dbReference>
<dbReference type="FunFam" id="2.70.150.10:FF:000026">
    <property type="entry name" value="Phospholipid-transporting ATPase"/>
    <property type="match status" value="1"/>
</dbReference>
<evidence type="ECO:0000259" key="21">
    <source>
        <dbReference type="Pfam" id="PF00122"/>
    </source>
</evidence>
<keyword evidence="12 19" id="KW-0472">Membrane</keyword>
<feature type="transmembrane region" description="Helical" evidence="19">
    <location>
        <begin position="987"/>
        <end position="1007"/>
    </location>
</feature>
<dbReference type="Gene3D" id="2.70.150.10">
    <property type="entry name" value="Calcium-transporting ATPase, cytoplasmic transduction domain A"/>
    <property type="match status" value="1"/>
</dbReference>
<dbReference type="FunFam" id="3.40.1110.10:FF:000064">
    <property type="entry name" value="Phospholipid-transporting ATPase"/>
    <property type="match status" value="1"/>
</dbReference>
<dbReference type="SFLD" id="SFLDF00027">
    <property type="entry name" value="p-type_atpase"/>
    <property type="match status" value="1"/>
</dbReference>
<evidence type="ECO:0000256" key="18">
    <source>
        <dbReference type="PIRSR" id="PIRSR606539-3"/>
    </source>
</evidence>
<feature type="domain" description="P-type ATPase C-terminal" evidence="23">
    <location>
        <begin position="956"/>
        <end position="1207"/>
    </location>
</feature>
<evidence type="ECO:0000256" key="19">
    <source>
        <dbReference type="RuleBase" id="RU362033"/>
    </source>
</evidence>
<feature type="binding site" evidence="17">
    <location>
        <position position="933"/>
    </location>
    <ligand>
        <name>ATP</name>
        <dbReference type="ChEBI" id="CHEBI:30616"/>
    </ligand>
</feature>
<organism evidence="24 25">
    <name type="scientific">Piloderma croceum (strain F 1598)</name>
    <dbReference type="NCBI Taxonomy" id="765440"/>
    <lineage>
        <taxon>Eukaryota</taxon>
        <taxon>Fungi</taxon>
        <taxon>Dikarya</taxon>
        <taxon>Basidiomycota</taxon>
        <taxon>Agaricomycotina</taxon>
        <taxon>Agaricomycetes</taxon>
        <taxon>Agaricomycetidae</taxon>
        <taxon>Atheliales</taxon>
        <taxon>Atheliaceae</taxon>
        <taxon>Piloderma</taxon>
    </lineage>
</organism>
<evidence type="ECO:0000256" key="9">
    <source>
        <dbReference type="ARBA" id="ARBA00022967"/>
    </source>
</evidence>
<dbReference type="EMBL" id="KN833042">
    <property type="protein sequence ID" value="KIM75776.1"/>
    <property type="molecule type" value="Genomic_DNA"/>
</dbReference>
<evidence type="ECO:0000256" key="2">
    <source>
        <dbReference type="ARBA" id="ARBA00004166"/>
    </source>
</evidence>
<dbReference type="NCBIfam" id="TIGR01494">
    <property type="entry name" value="ATPase_P-type"/>
    <property type="match status" value="4"/>
</dbReference>
<dbReference type="InterPro" id="IPR023298">
    <property type="entry name" value="ATPase_P-typ_TM_dom_sf"/>
</dbReference>
<feature type="region of interest" description="Disordered" evidence="20">
    <location>
        <begin position="109"/>
        <end position="134"/>
    </location>
</feature>
<feature type="compositionally biased region" description="Polar residues" evidence="20">
    <location>
        <begin position="1"/>
        <end position="21"/>
    </location>
</feature>
<dbReference type="SUPFAM" id="SSF81665">
    <property type="entry name" value="Calcium ATPase, transmembrane domain M"/>
    <property type="match status" value="1"/>
</dbReference>
<dbReference type="GO" id="GO:0090556">
    <property type="term" value="F:phosphatidylserine floppase activity"/>
    <property type="evidence" value="ECO:0007669"/>
    <property type="project" value="RHEA"/>
</dbReference>
<dbReference type="GO" id="GO:0006892">
    <property type="term" value="P:post-Golgi vesicle-mediated transport"/>
    <property type="evidence" value="ECO:0007669"/>
    <property type="project" value="TreeGrafter"/>
</dbReference>
<dbReference type="GO" id="GO:0045332">
    <property type="term" value="P:phospholipid translocation"/>
    <property type="evidence" value="ECO:0007669"/>
    <property type="project" value="TreeGrafter"/>
</dbReference>
<evidence type="ECO:0000256" key="1">
    <source>
        <dbReference type="ARBA" id="ARBA00001946"/>
    </source>
</evidence>
<dbReference type="SFLD" id="SFLDG00002">
    <property type="entry name" value="C1.7:_P-type_atpase_like"/>
    <property type="match status" value="1"/>
</dbReference>
<reference evidence="25" key="2">
    <citation type="submission" date="2015-01" db="EMBL/GenBank/DDBJ databases">
        <title>Evolutionary Origins and Diversification of the Mycorrhizal Mutualists.</title>
        <authorList>
            <consortium name="DOE Joint Genome Institute"/>
            <consortium name="Mycorrhizal Genomics Consortium"/>
            <person name="Kohler A."/>
            <person name="Kuo A."/>
            <person name="Nagy L.G."/>
            <person name="Floudas D."/>
            <person name="Copeland A."/>
            <person name="Barry K.W."/>
            <person name="Cichocki N."/>
            <person name="Veneault-Fourrey C."/>
            <person name="LaButti K."/>
            <person name="Lindquist E.A."/>
            <person name="Lipzen A."/>
            <person name="Lundell T."/>
            <person name="Morin E."/>
            <person name="Murat C."/>
            <person name="Riley R."/>
            <person name="Ohm R."/>
            <person name="Sun H."/>
            <person name="Tunlid A."/>
            <person name="Henrissat B."/>
            <person name="Grigoriev I.V."/>
            <person name="Hibbett D.S."/>
            <person name="Martin F."/>
        </authorList>
    </citation>
    <scope>NUCLEOTIDE SEQUENCE [LARGE SCALE GENOMIC DNA]</scope>
    <source>
        <strain evidence="25">F 1598</strain>
    </source>
</reference>
<dbReference type="STRING" id="765440.A0A0C3F7F6"/>
<feature type="region of interest" description="Disordered" evidence="20">
    <location>
        <begin position="1"/>
        <end position="24"/>
    </location>
</feature>
<dbReference type="Pfam" id="PF00122">
    <property type="entry name" value="E1-E2_ATPase"/>
    <property type="match status" value="1"/>
</dbReference>
<evidence type="ECO:0000256" key="12">
    <source>
        <dbReference type="ARBA" id="ARBA00023136"/>
    </source>
</evidence>
<dbReference type="GO" id="GO:0005802">
    <property type="term" value="C:trans-Golgi network"/>
    <property type="evidence" value="ECO:0007669"/>
    <property type="project" value="TreeGrafter"/>
</dbReference>
<dbReference type="GO" id="GO:0005524">
    <property type="term" value="F:ATP binding"/>
    <property type="evidence" value="ECO:0007669"/>
    <property type="project" value="UniProtKB-UniRule"/>
</dbReference>
<comment type="subcellular location">
    <subcellularLocation>
        <location evidence="2">Golgi apparatus</location>
        <location evidence="2">trans-Golgi network membrane</location>
        <topology evidence="2">Multi-pass membrane protein</topology>
    </subcellularLocation>
    <subcellularLocation>
        <location evidence="19">Membrane</location>
        <topology evidence="19">Multi-pass membrane protein</topology>
    </subcellularLocation>
</comment>
<feature type="transmembrane region" description="Helical" evidence="19">
    <location>
        <begin position="1070"/>
        <end position="1094"/>
    </location>
</feature>
<sequence length="1282" mass="143627">MSDNFINLVNQANPATRQYNPAHNGYPPMSSPYAQSPQIMDPFFDDEDDLPDSAFRSAPMESQESGLPLRAGAVPPAGSGPSKTSLAGDGFWDDEEVQMPTGGGSAFTGSAAFPGAPIPTEKAGKAKNKATGGKRRWRWPWQKEKVLVGERIIALNNSPMNAEYCSNFVSTSKYNMVSFVPKFLGEQFSKYANLFFLFTACIQQIPDVSPTNRYTTIAPLAVVLLASAFKEVQEDLKRHQSDRELNARRAKILTTQSTFQDKKWKDIQVGDVVRVESNDFIPADLILISSSEPEGLCYIETSNLDGETNLKIKQASPQTAPLTSPPLVTALHGSLRSEQPNNSLYTYEGTMDLITSAGVPKQIPLGPDQLLLRGAQLRNTPWVYGIVVFTGHETKLMRNATAAPIKRTAVERQVNVQIVFLFVLLLALSIGSTIGSSIRTWFFSSQQWYLFESSSLGGRAKFFVEDILTFIILYNNLIPISLIVTMEVVKFQQAQLINFDLDMYYARTDTPALCRTSSLVEELGQIEYVFSDKTGTLTCNEMEFRCCSIAGYAYADVVDENRRGDGEDAKDGWRTFAEMRSILEEGSNNPFVDGGGVGREIEVLREFLTLLAVCHTVIPEIRDEKTIYQASSPDEAALVAGAELLGYQFQVRKPKSAFVNIQGTPREFQILNVCEFNSTRKRMSTVIRTPEGKIKLYCKGADTVILDRLAKNQLYTEKTLLHLEDYATDGLRTLCLAFRDIPEAEYKQWAAIYDRAAATINGRGDALDEAAELIEKDMFLLGATAIEDKLQDGVPDTIHTLQMAGIKVWVLTGDRQETAINIGMSCRLIAESMNIVTVNEETAHDTQEFLNKRLSAIKNQRSTGELEDLALVIDGKSLAFALEKELSKTFLELAIMCKAVICCRVSPLQKALVVKLVKKNQKAILLAIGDGANDVSMIQAAHVGVGISGVEGLQAARSADVAISQFRYLKKLLLVHGAWSYQRLSKLILYSFYKNIVLYMTQFWFSFFNNFSGQIAYESWTLSLYNVVFTVLPPLVIGIFDQFVSARILDRYPQLYMLGQKNAFFTKTAFWLWVGNALYHSIILFGFSVILFWGDLKQASGYDSGHWFWGTTLYLAVLLTVLGKAALISDLWTKYTVAAIPGSFIFTMLFLPVYCIVAPAIGFSTEYLNIVPRLWTDAVFYFVLILVPIFCLSRDFAWKYYRRTYRPASYHIAQELQKYNIPDYRPRQEQFQKAIKKVRAVQRMRRTRGFAFSQTENAGRQDQAKLIRAYDTSKSNARPSGY</sequence>
<dbReference type="GO" id="GO:0005886">
    <property type="term" value="C:plasma membrane"/>
    <property type="evidence" value="ECO:0007669"/>
    <property type="project" value="TreeGrafter"/>
</dbReference>
<evidence type="ECO:0000256" key="16">
    <source>
        <dbReference type="PIRSR" id="PIRSR606539-1"/>
    </source>
</evidence>
<evidence type="ECO:0000256" key="4">
    <source>
        <dbReference type="ARBA" id="ARBA00022692"/>
    </source>
</evidence>
<feature type="domain" description="P-type ATPase A" evidence="21">
    <location>
        <begin position="245"/>
        <end position="314"/>
    </location>
</feature>
<feature type="binding site" evidence="17">
    <location>
        <position position="732"/>
    </location>
    <ligand>
        <name>ATP</name>
        <dbReference type="ChEBI" id="CHEBI:30616"/>
    </ligand>
</feature>
<keyword evidence="25" id="KW-1185">Reference proteome</keyword>
<evidence type="ECO:0000259" key="23">
    <source>
        <dbReference type="Pfam" id="PF16212"/>
    </source>
</evidence>
<dbReference type="InterPro" id="IPR032630">
    <property type="entry name" value="P_typ_ATPase_c"/>
</dbReference>
<dbReference type="InterPro" id="IPR032631">
    <property type="entry name" value="P-type_ATPase_N"/>
</dbReference>
<evidence type="ECO:0000256" key="14">
    <source>
        <dbReference type="ARBA" id="ARBA00049128"/>
    </source>
</evidence>
<feature type="binding site" evidence="17">
    <location>
        <position position="532"/>
    </location>
    <ligand>
        <name>ATP</name>
        <dbReference type="ChEBI" id="CHEBI:30616"/>
    </ligand>
</feature>
<dbReference type="SFLD" id="SFLDS00003">
    <property type="entry name" value="Haloacid_Dehalogenase"/>
    <property type="match status" value="1"/>
</dbReference>
<name>A0A0C3F7F6_PILCF</name>
<evidence type="ECO:0000256" key="20">
    <source>
        <dbReference type="SAM" id="MobiDB-lite"/>
    </source>
</evidence>
<evidence type="ECO:0000256" key="15">
    <source>
        <dbReference type="ARBA" id="ARBA00051303"/>
    </source>
</evidence>
<feature type="transmembrane region" description="Helical" evidence="19">
    <location>
        <begin position="1139"/>
        <end position="1162"/>
    </location>
</feature>
<evidence type="ECO:0000256" key="17">
    <source>
        <dbReference type="PIRSR" id="PIRSR606539-2"/>
    </source>
</evidence>